<dbReference type="SUPFAM" id="SSF52218">
    <property type="entry name" value="Flavoproteins"/>
    <property type="match status" value="1"/>
</dbReference>
<sequence length="182" mass="20037">MSKKILFIVGSLRKESFNHQLAKEAEALLSGKAEVSYLDYSEVPVFNQDFETPVLPAVAKVREEILAADAIWIFSPIYNFAVPGVVKNLLDWVSRALDLSDPTGPSAINQKVVTVSSVANGGHEPLFAEYNKMLTFIRTTVVGDFTASKVNPEAWQTGKLEVAEDVKENLKKQAEVLLEAIN</sequence>
<evidence type="ECO:0000259" key="1">
    <source>
        <dbReference type="Pfam" id="PF03358"/>
    </source>
</evidence>
<dbReference type="PANTHER" id="PTHR30543">
    <property type="entry name" value="CHROMATE REDUCTASE"/>
    <property type="match status" value="1"/>
</dbReference>
<dbReference type="EMBL" id="JAENBO010000002">
    <property type="protein sequence ID" value="MBJ8325758.1"/>
    <property type="molecule type" value="Genomic_DNA"/>
</dbReference>
<dbReference type="InterPro" id="IPR050712">
    <property type="entry name" value="NAD(P)H-dep_reductase"/>
</dbReference>
<accession>A0ABS0ZJ63</accession>
<evidence type="ECO:0000313" key="3">
    <source>
        <dbReference type="Proteomes" id="UP000653045"/>
    </source>
</evidence>
<proteinExistence type="predicted"/>
<dbReference type="Pfam" id="PF03358">
    <property type="entry name" value="FMN_red"/>
    <property type="match status" value="1"/>
</dbReference>
<protein>
    <submittedName>
        <fullName evidence="2">NAD(P)H-dependent oxidoreductase</fullName>
    </submittedName>
</protein>
<name>A0ABS0ZJ63_9STRE</name>
<dbReference type="InterPro" id="IPR005025">
    <property type="entry name" value="FMN_Rdtase-like_dom"/>
</dbReference>
<keyword evidence="3" id="KW-1185">Reference proteome</keyword>
<organism evidence="2 3">
    <name type="scientific">Streptococcus pacificus</name>
    <dbReference type="NCBI Taxonomy" id="2740577"/>
    <lineage>
        <taxon>Bacteria</taxon>
        <taxon>Bacillati</taxon>
        <taxon>Bacillota</taxon>
        <taxon>Bacilli</taxon>
        <taxon>Lactobacillales</taxon>
        <taxon>Streptococcaceae</taxon>
        <taxon>Streptococcus</taxon>
    </lineage>
</organism>
<feature type="domain" description="NADPH-dependent FMN reductase-like" evidence="1">
    <location>
        <begin position="4"/>
        <end position="144"/>
    </location>
</feature>
<dbReference type="PANTHER" id="PTHR30543:SF21">
    <property type="entry name" value="NAD(P)H-DEPENDENT FMN REDUCTASE LOT6"/>
    <property type="match status" value="1"/>
</dbReference>
<comment type="caution">
    <text evidence="2">The sequence shown here is derived from an EMBL/GenBank/DDBJ whole genome shotgun (WGS) entry which is preliminary data.</text>
</comment>
<reference evidence="2 3" key="1">
    <citation type="journal article" date="2021" name="Int. J. Syst. Evol. Microbiol.">
        <title>Streptococcus vicugnae sp. nov., isolated from faeces of alpacas (Vicugna pacos) and cattle (Bos taurus), Streptococcus zalophi sp. nov., and Streptococcus pacificus sp. nov., isolated from respiratory tract of California sea lions (Zalophus californianus).</title>
        <authorList>
            <person name="Volokhov D.V."/>
            <person name="Zagorodnyaya T.A."/>
            <person name="Shen Z."/>
            <person name="Blom J."/>
            <person name="Furtak V.A."/>
            <person name="Eisenberg T."/>
            <person name="Fan P."/>
            <person name="Jeong K.C."/>
            <person name="Gao Y."/>
            <person name="Zhang S."/>
            <person name="Amselle M."/>
        </authorList>
    </citation>
    <scope>NUCLEOTIDE SEQUENCE [LARGE SCALE GENOMIC DNA]</scope>
    <source>
        <strain evidence="2 3">CSL7591</strain>
    </source>
</reference>
<gene>
    <name evidence="2" type="ORF">JHK62_03555</name>
</gene>
<dbReference type="Proteomes" id="UP000653045">
    <property type="component" value="Unassembled WGS sequence"/>
</dbReference>
<dbReference type="Gene3D" id="3.40.50.360">
    <property type="match status" value="1"/>
</dbReference>
<evidence type="ECO:0000313" key="2">
    <source>
        <dbReference type="EMBL" id="MBJ8325758.1"/>
    </source>
</evidence>
<dbReference type="InterPro" id="IPR029039">
    <property type="entry name" value="Flavoprotein-like_sf"/>
</dbReference>
<dbReference type="RefSeq" id="WP_199575320.1">
    <property type="nucleotide sequence ID" value="NZ_JAENBO010000002.1"/>
</dbReference>